<gene>
    <name evidence="3" type="ordered locus">Swoo_4261</name>
</gene>
<name>B1KIM1_SHEWM</name>
<evidence type="ECO:0000259" key="2">
    <source>
        <dbReference type="Pfam" id="PF00326"/>
    </source>
</evidence>
<evidence type="ECO:0000256" key="1">
    <source>
        <dbReference type="ARBA" id="ARBA00022801"/>
    </source>
</evidence>
<dbReference type="eggNOG" id="COG1506">
    <property type="taxonomic scope" value="Bacteria"/>
</dbReference>
<dbReference type="PANTHER" id="PTHR42776:SF27">
    <property type="entry name" value="DIPEPTIDYL PEPTIDASE FAMILY MEMBER 6"/>
    <property type="match status" value="1"/>
</dbReference>
<dbReference type="InterPro" id="IPR001375">
    <property type="entry name" value="Peptidase_S9_cat"/>
</dbReference>
<dbReference type="KEGG" id="swd:Swoo_4261"/>
<dbReference type="HOGENOM" id="CLU_008615_3_0_6"/>
<accession>B1KIM1</accession>
<dbReference type="SUPFAM" id="SSF82171">
    <property type="entry name" value="DPP6 N-terminal domain-like"/>
    <property type="match status" value="1"/>
</dbReference>
<dbReference type="Pfam" id="PF00326">
    <property type="entry name" value="Peptidase_S9"/>
    <property type="match status" value="1"/>
</dbReference>
<dbReference type="STRING" id="392500.Swoo_4261"/>
<dbReference type="MEROPS" id="S09.A77"/>
<keyword evidence="1" id="KW-0378">Hydrolase</keyword>
<dbReference type="GO" id="GO:0006508">
    <property type="term" value="P:proteolysis"/>
    <property type="evidence" value="ECO:0007669"/>
    <property type="project" value="InterPro"/>
</dbReference>
<organism evidence="3 4">
    <name type="scientific">Shewanella woodyi (strain ATCC 51908 / MS32)</name>
    <dbReference type="NCBI Taxonomy" id="392500"/>
    <lineage>
        <taxon>Bacteria</taxon>
        <taxon>Pseudomonadati</taxon>
        <taxon>Pseudomonadota</taxon>
        <taxon>Gammaproteobacteria</taxon>
        <taxon>Alteromonadales</taxon>
        <taxon>Shewanellaceae</taxon>
        <taxon>Shewanella</taxon>
    </lineage>
</organism>
<proteinExistence type="predicted"/>
<protein>
    <submittedName>
        <fullName evidence="3">Peptidase S9 prolyl oligopeptidase active site domain protein</fullName>
    </submittedName>
</protein>
<keyword evidence="4" id="KW-1185">Reference proteome</keyword>
<dbReference type="EMBL" id="CP000961">
    <property type="protein sequence ID" value="ACA88517.1"/>
    <property type="molecule type" value="Genomic_DNA"/>
</dbReference>
<evidence type="ECO:0000313" key="4">
    <source>
        <dbReference type="Proteomes" id="UP000002168"/>
    </source>
</evidence>
<dbReference type="AlphaFoldDB" id="B1KIM1"/>
<dbReference type="InterPro" id="IPR029058">
    <property type="entry name" value="AB_hydrolase_fold"/>
</dbReference>
<dbReference type="Proteomes" id="UP000002168">
    <property type="component" value="Chromosome"/>
</dbReference>
<sequence precursor="true">MKKYLTTLVLVFISFYTFSNELVTISEESHIKKTEKIANSFFKAYQVNSVKLSPDGNFILLMQDTGTLSQLVLLNTETFKKSLIIEDKFDDQISIEDFYWIDNSSIVLEAYIEGKGRGLLLSKLIIDKLELKGVENKYLLDDVFLSNPLPDVKNKFIVGKWDEGKTSLYRLDISREGLKGQLRSKFKLNKRGPEATHWLTNSNGIVTVGYGVDENKSKKRVWVKDLKSRKWDLIWEGEEKFTFQPVLVSKDNKTLYILSNEQDDFISLYEYDIVDKTYKEKVYDNVGFDIHSAIVSIDRENILGVSFIEDGFLKHIYFSEIDKVLDGALKLAIDESKPYVIDFNLKKTIAIVETSSSIDPGTYHLFRIDSLELIKFSSKAPWLKQYDLGSSQVIISKSTDGQSIESYLTLPASKTTNPPLIVLPHGGPISVRDTRHFNTHVQFLASLGYAVLQPNYRGSSGYGKEFKNEGMQQWGRLIENDIQSGINEVINQGLVDPSKVCIYGISYGGYSALISAINRPDIFKCAASYAGVTDLTLLFNNVNLSESERSNNLLSKIVGDPETELDILMKYSPVYEAKKITVPIFLAQGDKDTIVDIEHYYRMKIIMDIYGVKYDSVLLEGEAHGFKYLKSIVLFYTKLDLFFRKSLNLEEI</sequence>
<dbReference type="RefSeq" id="WP_012326844.1">
    <property type="nucleotide sequence ID" value="NC_010506.1"/>
</dbReference>
<dbReference type="PANTHER" id="PTHR42776">
    <property type="entry name" value="SERINE PEPTIDASE S9 FAMILY MEMBER"/>
    <property type="match status" value="1"/>
</dbReference>
<dbReference type="SUPFAM" id="SSF53474">
    <property type="entry name" value="alpha/beta-Hydrolases"/>
    <property type="match status" value="1"/>
</dbReference>
<reference evidence="3 4" key="1">
    <citation type="submission" date="2008-02" db="EMBL/GenBank/DDBJ databases">
        <title>Complete sequence of Shewanella woodyi ATCC 51908.</title>
        <authorList>
            <consortium name="US DOE Joint Genome Institute"/>
            <person name="Copeland A."/>
            <person name="Lucas S."/>
            <person name="Lapidus A."/>
            <person name="Glavina del Rio T."/>
            <person name="Dalin E."/>
            <person name="Tice H."/>
            <person name="Bruce D."/>
            <person name="Goodwin L."/>
            <person name="Pitluck S."/>
            <person name="Sims D."/>
            <person name="Brettin T."/>
            <person name="Detter J.C."/>
            <person name="Han C."/>
            <person name="Kuske C.R."/>
            <person name="Schmutz J."/>
            <person name="Larimer F."/>
            <person name="Land M."/>
            <person name="Hauser L."/>
            <person name="Kyrpides N."/>
            <person name="Lykidis A."/>
            <person name="Zhao J.-S."/>
            <person name="Richardson P."/>
        </authorList>
    </citation>
    <scope>NUCLEOTIDE SEQUENCE [LARGE SCALE GENOMIC DNA]</scope>
    <source>
        <strain evidence="4">ATCC 51908 / MS32</strain>
    </source>
</reference>
<dbReference type="Gene3D" id="3.40.50.1820">
    <property type="entry name" value="alpha/beta hydrolase"/>
    <property type="match status" value="1"/>
</dbReference>
<feature type="domain" description="Peptidase S9 prolyl oligopeptidase catalytic" evidence="2">
    <location>
        <begin position="436"/>
        <end position="648"/>
    </location>
</feature>
<evidence type="ECO:0000313" key="3">
    <source>
        <dbReference type="EMBL" id="ACA88517.1"/>
    </source>
</evidence>
<dbReference type="GO" id="GO:0004252">
    <property type="term" value="F:serine-type endopeptidase activity"/>
    <property type="evidence" value="ECO:0007669"/>
    <property type="project" value="TreeGrafter"/>
</dbReference>